<dbReference type="EMBL" id="BPLR01016777">
    <property type="protein sequence ID" value="GIY86305.1"/>
    <property type="molecule type" value="Genomic_DNA"/>
</dbReference>
<evidence type="ECO:0000313" key="2">
    <source>
        <dbReference type="EMBL" id="GIY86305.1"/>
    </source>
</evidence>
<organism evidence="2 3">
    <name type="scientific">Caerostris extrusa</name>
    <name type="common">Bark spider</name>
    <name type="synonym">Caerostris bankana</name>
    <dbReference type="NCBI Taxonomy" id="172846"/>
    <lineage>
        <taxon>Eukaryota</taxon>
        <taxon>Metazoa</taxon>
        <taxon>Ecdysozoa</taxon>
        <taxon>Arthropoda</taxon>
        <taxon>Chelicerata</taxon>
        <taxon>Arachnida</taxon>
        <taxon>Araneae</taxon>
        <taxon>Araneomorphae</taxon>
        <taxon>Entelegynae</taxon>
        <taxon>Araneoidea</taxon>
        <taxon>Araneidae</taxon>
        <taxon>Caerostris</taxon>
    </lineage>
</organism>
<evidence type="ECO:0000313" key="3">
    <source>
        <dbReference type="Proteomes" id="UP001054945"/>
    </source>
</evidence>
<accession>A0AAV4WTP9</accession>
<gene>
    <name evidence="2" type="primary">DSCAM_16</name>
    <name evidence="2" type="ORF">CEXT_563271</name>
</gene>
<keyword evidence="3" id="KW-1185">Reference proteome</keyword>
<dbReference type="Proteomes" id="UP001054945">
    <property type="component" value="Unassembled WGS sequence"/>
</dbReference>
<evidence type="ECO:0000256" key="1">
    <source>
        <dbReference type="SAM" id="MobiDB-lite"/>
    </source>
</evidence>
<sequence>MQLLECRPIIGNPVYIQEWEISKIWVLFGSSRSGYTYDIPYPPRKDLNWKIINEFLATKQIGKERVVYPGKGIDDSPSSGESDDGHMILSRDERLVKEESRESETECDRICKYICVLIRFPIGGGDIDAKTDRANQ</sequence>
<feature type="region of interest" description="Disordered" evidence="1">
    <location>
        <begin position="69"/>
        <end position="103"/>
    </location>
</feature>
<comment type="caution">
    <text evidence="2">The sequence shown here is derived from an EMBL/GenBank/DDBJ whole genome shotgun (WGS) entry which is preliminary data.</text>
</comment>
<proteinExistence type="predicted"/>
<protein>
    <submittedName>
        <fullName evidence="2">Down syndrome cell adhesion molecule</fullName>
    </submittedName>
</protein>
<dbReference type="AlphaFoldDB" id="A0AAV4WTP9"/>
<name>A0AAV4WTP9_CAEEX</name>
<reference evidence="2 3" key="1">
    <citation type="submission" date="2021-06" db="EMBL/GenBank/DDBJ databases">
        <title>Caerostris extrusa draft genome.</title>
        <authorList>
            <person name="Kono N."/>
            <person name="Arakawa K."/>
        </authorList>
    </citation>
    <scope>NUCLEOTIDE SEQUENCE [LARGE SCALE GENOMIC DNA]</scope>
</reference>
<feature type="compositionally biased region" description="Basic and acidic residues" evidence="1">
    <location>
        <begin position="83"/>
        <end position="103"/>
    </location>
</feature>